<protein>
    <submittedName>
        <fullName evidence="2">RNA polymerase II largest subunit</fullName>
    </submittedName>
</protein>
<accession>A0A9E8GAH4</accession>
<organism evidence="1">
    <name type="scientific">Nucleocytoviricota sp</name>
    <dbReference type="NCBI Taxonomy" id="2809609"/>
    <lineage>
        <taxon>Viruses</taxon>
        <taxon>Varidnaviria</taxon>
        <taxon>Bamfordvirae</taxon>
        <taxon>Nucleocytoviricota</taxon>
    </lineage>
</organism>
<name>A0A9E8GAH4_9VIRU</name>
<proteinExistence type="predicted"/>
<sequence>MFFFICYKLDKNITDNQLFFNEQDKFKIYQKLINSNYSDNELKLFISAQKIYHKLNNFVLKYKLEKFKHSNDTDMYLDIINQNNKNTIKLLIDNRVYLFTIKDIIHIINNHLLHSTPLNIIVPLKIRNPYTNNVLKLHNLYNIYFSLKNRNIFNQIFYLFYKNNFDIEYILIQYKYLLYYNMFIYNINHTSNKYLHENIIKMFESLSDYFNVIYFLKYDEETIIKKYKKLLIHYFIYTCKESSINTSINNRITLIKKLFLMIEREKIFDVLKKNEIFRLINSDYINEDYVSYFTSENTRNLITPTNTNSEDFNNNINQNSNTNENLNTNEDIILNNDNDSINNNQLNDCIDDNQVNYEELTNKNSNKKINVKIFQKKYIYKSIYLVSKIFLNLSSIIFKFMQIYVITNSFYNLIFIKFN</sequence>
<dbReference type="EMBL" id="OP765507">
    <property type="protein sequence ID" value="UZT28913.1"/>
    <property type="molecule type" value="Genomic_DNA"/>
</dbReference>
<evidence type="ECO:0000313" key="2">
    <source>
        <dbReference type="EMBL" id="UZT29289.1"/>
    </source>
</evidence>
<dbReference type="EMBL" id="OP765584">
    <property type="protein sequence ID" value="UZT29289.1"/>
    <property type="molecule type" value="Genomic_DNA"/>
</dbReference>
<reference evidence="1" key="1">
    <citation type="submission" date="2022-10" db="EMBL/GenBank/DDBJ databases">
        <title>Genomics discovery of giant fungal viruses from subsurface oceanic crustal fluids.</title>
        <authorList>
            <person name="Bhattacharjee A.S."/>
            <person name="Schulz F."/>
            <person name="Woyke T."/>
            <person name="Orcutt B.N."/>
            <person name="Matinez Martinez J."/>
        </authorList>
    </citation>
    <scope>NUCLEOTIDE SEQUENCE</scope>
    <source>
        <strain evidence="1">VSAG1.JdFR</strain>
        <strain evidence="2">VSAG8.JdFR</strain>
    </source>
</reference>
<evidence type="ECO:0000313" key="1">
    <source>
        <dbReference type="EMBL" id="UZT28913.1"/>
    </source>
</evidence>